<dbReference type="InterPro" id="IPR025921">
    <property type="entry name" value="HmuY"/>
</dbReference>
<dbReference type="PROSITE" id="PS51257">
    <property type="entry name" value="PROKAR_LIPOPROTEIN"/>
    <property type="match status" value="1"/>
</dbReference>
<organism evidence="2 3">
    <name type="scientific">Aquimarina celericrescens</name>
    <dbReference type="NCBI Taxonomy" id="1964542"/>
    <lineage>
        <taxon>Bacteria</taxon>
        <taxon>Pseudomonadati</taxon>
        <taxon>Bacteroidota</taxon>
        <taxon>Flavobacteriia</taxon>
        <taxon>Flavobacteriales</taxon>
        <taxon>Flavobacteriaceae</taxon>
        <taxon>Aquimarina</taxon>
    </lineage>
</organism>
<dbReference type="Pfam" id="PF14064">
    <property type="entry name" value="HmuY"/>
    <property type="match status" value="1"/>
</dbReference>
<feature type="signal peptide" evidence="1">
    <location>
        <begin position="1"/>
        <end position="21"/>
    </location>
</feature>
<evidence type="ECO:0000313" key="3">
    <source>
        <dbReference type="Proteomes" id="UP001597344"/>
    </source>
</evidence>
<dbReference type="Proteomes" id="UP001597344">
    <property type="component" value="Unassembled WGS sequence"/>
</dbReference>
<dbReference type="EMBL" id="JBHUHY010000016">
    <property type="protein sequence ID" value="MFD2188255.1"/>
    <property type="molecule type" value="Genomic_DNA"/>
</dbReference>
<evidence type="ECO:0000313" key="2">
    <source>
        <dbReference type="EMBL" id="MFD2188255.1"/>
    </source>
</evidence>
<protein>
    <submittedName>
        <fullName evidence="2">HmuY family protein</fullName>
    </submittedName>
</protein>
<accession>A0ABW5B0S9</accession>
<feature type="chain" id="PRO_5047266414" evidence="1">
    <location>
        <begin position="22"/>
        <end position="211"/>
    </location>
</feature>
<dbReference type="CDD" id="cd12105">
    <property type="entry name" value="HmuY"/>
    <property type="match status" value="1"/>
</dbReference>
<proteinExistence type="predicted"/>
<reference evidence="3" key="1">
    <citation type="journal article" date="2019" name="Int. J. Syst. Evol. Microbiol.">
        <title>The Global Catalogue of Microorganisms (GCM) 10K type strain sequencing project: providing services to taxonomists for standard genome sequencing and annotation.</title>
        <authorList>
            <consortium name="The Broad Institute Genomics Platform"/>
            <consortium name="The Broad Institute Genome Sequencing Center for Infectious Disease"/>
            <person name="Wu L."/>
            <person name="Ma J."/>
        </authorList>
    </citation>
    <scope>NUCLEOTIDE SEQUENCE [LARGE SCALE GENOMIC DNA]</scope>
    <source>
        <strain evidence="3">DT92</strain>
    </source>
</reference>
<keyword evidence="1" id="KW-0732">Signal</keyword>
<evidence type="ECO:0000256" key="1">
    <source>
        <dbReference type="SAM" id="SignalP"/>
    </source>
</evidence>
<name>A0ABW5B0S9_9FLAO</name>
<keyword evidence="3" id="KW-1185">Reference proteome</keyword>
<dbReference type="RefSeq" id="WP_378321278.1">
    <property type="nucleotide sequence ID" value="NZ_JBHUHY010000016.1"/>
</dbReference>
<sequence length="211" mass="23186">MKTFKPIILLLIMLFATACSSDDDSATVTDPVVSQRFSNLHAPQTGGQGQPVGGTFTKFDFSTGQITTSETEWDIAFRGTTIAINGGSVTGTKDEPLRNGNVAALLMTDTFNDVKEVPETSEFLQDSDGAFAIPTGSGNGWYNYNFQTNIVSPIAGKILVFRTRNNRYAKLEILSYYKDAPTSPDPTLNEGRYYTFNYVYNPNEGDKNLEL</sequence>
<comment type="caution">
    <text evidence="2">The sequence shown here is derived from an EMBL/GenBank/DDBJ whole genome shotgun (WGS) entry which is preliminary data.</text>
</comment>
<gene>
    <name evidence="2" type="ORF">ACFSJT_15735</name>
</gene>